<evidence type="ECO:0000313" key="13">
    <source>
        <dbReference type="Proteomes" id="UP001152320"/>
    </source>
</evidence>
<evidence type="ECO:0000313" key="12">
    <source>
        <dbReference type="EMBL" id="KAJ8028703.1"/>
    </source>
</evidence>
<organism evidence="12 13">
    <name type="scientific">Holothuria leucospilota</name>
    <name type="common">Black long sea cucumber</name>
    <name type="synonym">Mertensiothuria leucospilota</name>
    <dbReference type="NCBI Taxonomy" id="206669"/>
    <lineage>
        <taxon>Eukaryota</taxon>
        <taxon>Metazoa</taxon>
        <taxon>Echinodermata</taxon>
        <taxon>Eleutherozoa</taxon>
        <taxon>Echinozoa</taxon>
        <taxon>Holothuroidea</taxon>
        <taxon>Aspidochirotacea</taxon>
        <taxon>Aspidochirotida</taxon>
        <taxon>Holothuriidae</taxon>
        <taxon>Holothuria</taxon>
    </lineage>
</organism>
<feature type="transmembrane region" description="Helical" evidence="9">
    <location>
        <begin position="175"/>
        <end position="196"/>
    </location>
</feature>
<sequence length="200" mass="21655">MALLRVFLLGVCSVGVCYGYGSGAPRSACESMTPGHLTNGTGSEPLSPQTGSAPFGVTVNVDKFGLEDEVEVTIGGDTQNFVGFFIQARVDGEEEAVGSFSGLNEEKMKYVDCSDTYANEAVTHTNQFPTATPFESVQLNWTSPKTKIGNIKFYATVAQNHDIYWVKLESEPLTYNGFTVLSPTLSLLLLPVAVIFTRYL</sequence>
<comment type="caution">
    <text evidence="12">The sequence shown here is derived from an EMBL/GenBank/DDBJ whole genome shotgun (WGS) entry which is preliminary data.</text>
</comment>
<keyword evidence="9" id="KW-1133">Transmembrane helix</keyword>
<evidence type="ECO:0000256" key="10">
    <source>
        <dbReference type="SAM" id="SignalP"/>
    </source>
</evidence>
<dbReference type="PROSITE" id="PS51019">
    <property type="entry name" value="REELIN"/>
    <property type="match status" value="1"/>
</dbReference>
<dbReference type="PANTHER" id="PTHR45828">
    <property type="entry name" value="CYTOCHROME B561/FERRIC REDUCTASE TRANSMEMBRANE"/>
    <property type="match status" value="1"/>
</dbReference>
<evidence type="ECO:0000256" key="1">
    <source>
        <dbReference type="ARBA" id="ARBA00004613"/>
    </source>
</evidence>
<keyword evidence="9" id="KW-0812">Transmembrane</keyword>
<dbReference type="GO" id="GO:0016020">
    <property type="term" value="C:membrane"/>
    <property type="evidence" value="ECO:0007669"/>
    <property type="project" value="TreeGrafter"/>
</dbReference>
<dbReference type="PANTHER" id="PTHR45828:SF9">
    <property type="entry name" value="CELL WALL INTEGRITY AND STRESS RESPONSE COMPONENT 4-LIKE-RELATED"/>
    <property type="match status" value="1"/>
</dbReference>
<evidence type="ECO:0000256" key="6">
    <source>
        <dbReference type="ARBA" id="ARBA00022729"/>
    </source>
</evidence>
<gene>
    <name evidence="12" type="ORF">HOLleu_31015</name>
</gene>
<evidence type="ECO:0000256" key="9">
    <source>
        <dbReference type="SAM" id="Phobius"/>
    </source>
</evidence>
<evidence type="ECO:0000256" key="2">
    <source>
        <dbReference type="ARBA" id="ARBA00008501"/>
    </source>
</evidence>
<evidence type="ECO:0000256" key="7">
    <source>
        <dbReference type="ARBA" id="ARBA00022859"/>
    </source>
</evidence>
<keyword evidence="6 10" id="KW-0732">Signal</keyword>
<dbReference type="Proteomes" id="UP001152320">
    <property type="component" value="Chromosome 15"/>
</dbReference>
<keyword evidence="8" id="KW-0044">Antibiotic</keyword>
<comment type="similarity">
    <text evidence="2">Belongs to the insect defense protein family.</text>
</comment>
<dbReference type="GO" id="GO:0042742">
    <property type="term" value="P:defense response to bacterium"/>
    <property type="evidence" value="ECO:0007669"/>
    <property type="project" value="UniProtKB-KW"/>
</dbReference>
<feature type="domain" description="Reelin" evidence="11">
    <location>
        <begin position="14"/>
        <end position="191"/>
    </location>
</feature>
<dbReference type="GO" id="GO:0045087">
    <property type="term" value="P:innate immune response"/>
    <property type="evidence" value="ECO:0007669"/>
    <property type="project" value="UniProtKB-KW"/>
</dbReference>
<evidence type="ECO:0000256" key="5">
    <source>
        <dbReference type="ARBA" id="ARBA00022588"/>
    </source>
</evidence>
<dbReference type="GO" id="GO:0005576">
    <property type="term" value="C:extracellular region"/>
    <property type="evidence" value="ECO:0007669"/>
    <property type="project" value="UniProtKB-SubCell"/>
</dbReference>
<comment type="subcellular location">
    <subcellularLocation>
        <location evidence="1">Secreted</location>
    </subcellularLocation>
</comment>
<evidence type="ECO:0000256" key="4">
    <source>
        <dbReference type="ARBA" id="ARBA00022529"/>
    </source>
</evidence>
<dbReference type="InterPro" id="IPR042307">
    <property type="entry name" value="Reeler_sf"/>
</dbReference>
<protein>
    <submittedName>
        <fullName evidence="12">Defense protein l(2)34Fc</fullName>
    </submittedName>
</protein>
<reference evidence="12" key="1">
    <citation type="submission" date="2021-10" db="EMBL/GenBank/DDBJ databases">
        <title>Tropical sea cucumber genome reveals ecological adaptation and Cuvierian tubules defense mechanism.</title>
        <authorList>
            <person name="Chen T."/>
        </authorList>
    </citation>
    <scope>NUCLEOTIDE SEQUENCE</scope>
    <source>
        <strain evidence="12">Nanhai2018</strain>
        <tissue evidence="12">Muscle</tissue>
    </source>
</reference>
<proteinExistence type="inferred from homology"/>
<keyword evidence="9" id="KW-0472">Membrane</keyword>
<dbReference type="Pfam" id="PF02014">
    <property type="entry name" value="Reeler"/>
    <property type="match status" value="1"/>
</dbReference>
<evidence type="ECO:0000256" key="3">
    <source>
        <dbReference type="ARBA" id="ARBA00022525"/>
    </source>
</evidence>
<dbReference type="CDD" id="cd08544">
    <property type="entry name" value="Reeler"/>
    <property type="match status" value="1"/>
</dbReference>
<keyword evidence="3" id="KW-0964">Secreted</keyword>
<name>A0A9Q1BLB2_HOLLE</name>
<feature type="signal peptide" evidence="10">
    <location>
        <begin position="1"/>
        <end position="19"/>
    </location>
</feature>
<dbReference type="InterPro" id="IPR002861">
    <property type="entry name" value="Reeler_dom"/>
</dbReference>
<evidence type="ECO:0000256" key="8">
    <source>
        <dbReference type="ARBA" id="ARBA00023022"/>
    </source>
</evidence>
<dbReference type="Gene3D" id="2.60.40.4060">
    <property type="entry name" value="Reeler domain"/>
    <property type="match status" value="1"/>
</dbReference>
<dbReference type="EMBL" id="JAIZAY010000015">
    <property type="protein sequence ID" value="KAJ8028703.1"/>
    <property type="molecule type" value="Genomic_DNA"/>
</dbReference>
<feature type="chain" id="PRO_5040221821" evidence="10">
    <location>
        <begin position="20"/>
        <end position="200"/>
    </location>
</feature>
<dbReference type="InterPro" id="IPR051237">
    <property type="entry name" value="Ferric-chelate_Red/DefProt"/>
</dbReference>
<keyword evidence="7" id="KW-0391">Immunity</keyword>
<dbReference type="OrthoDB" id="6418377at2759"/>
<accession>A0A9Q1BLB2</accession>
<keyword evidence="5" id="KW-0399">Innate immunity</keyword>
<dbReference type="AlphaFoldDB" id="A0A9Q1BLB2"/>
<evidence type="ECO:0000259" key="11">
    <source>
        <dbReference type="PROSITE" id="PS51019"/>
    </source>
</evidence>
<keyword evidence="4" id="KW-0929">Antimicrobial</keyword>
<keyword evidence="13" id="KW-1185">Reference proteome</keyword>